<dbReference type="InterPro" id="IPR051143">
    <property type="entry name" value="TrkH_K-transport"/>
</dbReference>
<proteinExistence type="predicted"/>
<keyword evidence="1" id="KW-1133">Transmembrane helix</keyword>
<sequence>MARVNAKRENWRFEMNFYRVHLIYFLLTTSLSSIIMYGSGINGNSDDAQVQFRLRYIDAIFLCASAMTNAGLNTVNLNDLTGFQQAILFFLILIGNVTVTTNAAIWVRRYFFRKHLKNFLKHSKTAREVVDNIDSEEKGTMANLANNAVHTVSSGIRRLPRATGLHNVQIKIAEKRKKHHEIGNGGIPYPWDWEISRRLVSKIAAPANSVRPPAWCSI</sequence>
<evidence type="ECO:0000256" key="1">
    <source>
        <dbReference type="SAM" id="Phobius"/>
    </source>
</evidence>
<dbReference type="GO" id="GO:1990573">
    <property type="term" value="P:potassium ion import across plasma membrane"/>
    <property type="evidence" value="ECO:0007669"/>
    <property type="project" value="TreeGrafter"/>
</dbReference>
<dbReference type="PANTHER" id="PTHR31064:SF30">
    <property type="entry name" value="HIGH-AFFINITY POTASSIUM TRANSPORT PROTEIN-RELATED"/>
    <property type="match status" value="1"/>
</dbReference>
<protein>
    <submittedName>
        <fullName evidence="2">Uncharacterized protein</fullName>
    </submittedName>
</protein>
<keyword evidence="1" id="KW-0812">Transmembrane</keyword>
<dbReference type="EMBL" id="CAJPDT010000014">
    <property type="protein sequence ID" value="CAF9915030.1"/>
    <property type="molecule type" value="Genomic_DNA"/>
</dbReference>
<evidence type="ECO:0000313" key="3">
    <source>
        <dbReference type="Proteomes" id="UP000664534"/>
    </source>
</evidence>
<dbReference type="OrthoDB" id="5402734at2759"/>
<dbReference type="GO" id="GO:0030007">
    <property type="term" value="P:intracellular potassium ion homeostasis"/>
    <property type="evidence" value="ECO:0007669"/>
    <property type="project" value="TreeGrafter"/>
</dbReference>
<accession>A0A8H3F0M9</accession>
<name>A0A8H3F0M9_9LECA</name>
<dbReference type="AlphaFoldDB" id="A0A8H3F0M9"/>
<organism evidence="2 3">
    <name type="scientific">Imshaugia aleurites</name>
    <dbReference type="NCBI Taxonomy" id="172621"/>
    <lineage>
        <taxon>Eukaryota</taxon>
        <taxon>Fungi</taxon>
        <taxon>Dikarya</taxon>
        <taxon>Ascomycota</taxon>
        <taxon>Pezizomycotina</taxon>
        <taxon>Lecanoromycetes</taxon>
        <taxon>OSLEUM clade</taxon>
        <taxon>Lecanoromycetidae</taxon>
        <taxon>Lecanorales</taxon>
        <taxon>Lecanorineae</taxon>
        <taxon>Parmeliaceae</taxon>
        <taxon>Imshaugia</taxon>
    </lineage>
</organism>
<feature type="transmembrane region" description="Helical" evidence="1">
    <location>
        <begin position="21"/>
        <end position="39"/>
    </location>
</feature>
<keyword evidence="3" id="KW-1185">Reference proteome</keyword>
<evidence type="ECO:0000313" key="2">
    <source>
        <dbReference type="EMBL" id="CAF9915030.1"/>
    </source>
</evidence>
<dbReference type="GO" id="GO:0005886">
    <property type="term" value="C:plasma membrane"/>
    <property type="evidence" value="ECO:0007669"/>
    <property type="project" value="TreeGrafter"/>
</dbReference>
<keyword evidence="1" id="KW-0472">Membrane</keyword>
<comment type="caution">
    <text evidence="2">The sequence shown here is derived from an EMBL/GenBank/DDBJ whole genome shotgun (WGS) entry which is preliminary data.</text>
</comment>
<dbReference type="GO" id="GO:0140107">
    <property type="term" value="F:high-affinity potassium ion transmembrane transporter activity"/>
    <property type="evidence" value="ECO:0007669"/>
    <property type="project" value="TreeGrafter"/>
</dbReference>
<reference evidence="2" key="1">
    <citation type="submission" date="2021-03" db="EMBL/GenBank/DDBJ databases">
        <authorList>
            <person name="Tagirdzhanova G."/>
        </authorList>
    </citation>
    <scope>NUCLEOTIDE SEQUENCE</scope>
</reference>
<dbReference type="PANTHER" id="PTHR31064">
    <property type="entry name" value="POTASSIUM TRANSPORT PROTEIN DDB_G0292412-RELATED"/>
    <property type="match status" value="1"/>
</dbReference>
<gene>
    <name evidence="2" type="ORF">IMSHALPRED_002316</name>
</gene>
<dbReference type="Proteomes" id="UP000664534">
    <property type="component" value="Unassembled WGS sequence"/>
</dbReference>
<feature type="transmembrane region" description="Helical" evidence="1">
    <location>
        <begin position="86"/>
        <end position="107"/>
    </location>
</feature>